<comment type="cofactor">
    <cofactor evidence="1">
        <name>Ca(2+)</name>
        <dbReference type="ChEBI" id="CHEBI:29108"/>
    </cofactor>
</comment>
<sequence length="558" mass="62303">MAKALQQAAPHLFAVSTAGADRDGTDWSQLIQPLDQGDFVQQRLFLQLKQLGFDGPVSLQCYAVPGDKKQNLQRSIAAWRKIIAATSAAAEPATPAASAKRPNVLFIAVDDFRVQLGCYGDPLVKTPNIDRLAGRGMLFQQAYCQQALCNPSRTSVLTGRYPDSLGIWNLPTHFREVAPQIVTLPQHFRQLGYYARDIGKIFHNYGQKIENDPLSWSTPSIYDIGAHSQDWYVEGQPFELHKLPKGPSFQRVDVPDEAYLDGRIAAAAVKEIERQADLQQPFFLAVGFWKPHLPFNAPQKYWDLYDPAEIESSLQPQSPGDAPEIARHDNREVRGYTDIPKQGEISAAANLRLHHGYYAAISFVDAQIGKVLDALEATGQADDTIVVLWSDHGFHLGEHELWCKTSNFELDAHVPLLIADPRVRPAQRKTTALVELVDLYPTLVDLCELPPVENLDGKSLRPILHDPSHTVRTSALTQHPRPAYYKGKPDVMGYSIRTDQYRYTEWRNFATGAVEAVELYDHQTDPAELHNLAGQDSQQSTQTNLAVALEHRIAAAKK</sequence>
<evidence type="ECO:0000259" key="8">
    <source>
        <dbReference type="Pfam" id="PF00884"/>
    </source>
</evidence>
<dbReference type="Proteomes" id="UP000239388">
    <property type="component" value="Unassembled WGS sequence"/>
</dbReference>
<evidence type="ECO:0000313" key="10">
    <source>
        <dbReference type="Proteomes" id="UP000239388"/>
    </source>
</evidence>
<keyword evidence="6" id="KW-0106">Calcium</keyword>
<keyword evidence="4" id="KW-0732">Signal</keyword>
<keyword evidence="3" id="KW-0479">Metal-binding</keyword>
<name>A0A2S8G704_9BACT</name>
<evidence type="ECO:0000256" key="4">
    <source>
        <dbReference type="ARBA" id="ARBA00022729"/>
    </source>
</evidence>
<dbReference type="PANTHER" id="PTHR45953:SF1">
    <property type="entry name" value="IDURONATE 2-SULFATASE"/>
    <property type="match status" value="1"/>
</dbReference>
<dbReference type="Gene3D" id="3.20.20.150">
    <property type="entry name" value="Divalent-metal-dependent TIM barrel enzymes"/>
    <property type="match status" value="1"/>
</dbReference>
<organism evidence="9 10">
    <name type="scientific">Blastopirellula marina</name>
    <dbReference type="NCBI Taxonomy" id="124"/>
    <lineage>
        <taxon>Bacteria</taxon>
        <taxon>Pseudomonadati</taxon>
        <taxon>Planctomycetota</taxon>
        <taxon>Planctomycetia</taxon>
        <taxon>Pirellulales</taxon>
        <taxon>Pirellulaceae</taxon>
        <taxon>Blastopirellula</taxon>
    </lineage>
</organism>
<dbReference type="Gene3D" id="3.40.720.10">
    <property type="entry name" value="Alkaline Phosphatase, subunit A"/>
    <property type="match status" value="1"/>
</dbReference>
<accession>A0A2S8G704</accession>
<evidence type="ECO:0000256" key="3">
    <source>
        <dbReference type="ARBA" id="ARBA00022723"/>
    </source>
</evidence>
<evidence type="ECO:0000256" key="5">
    <source>
        <dbReference type="ARBA" id="ARBA00022801"/>
    </source>
</evidence>
<feature type="domain" description="Sulfatase N-terminal" evidence="8">
    <location>
        <begin position="102"/>
        <end position="446"/>
    </location>
</feature>
<protein>
    <submittedName>
        <fullName evidence="9">Iduronate sulfatase</fullName>
    </submittedName>
</protein>
<comment type="similarity">
    <text evidence="2">Belongs to the sulfatase family.</text>
</comment>
<dbReference type="EMBL" id="PUIB01000009">
    <property type="protein sequence ID" value="PQO40245.1"/>
    <property type="molecule type" value="Genomic_DNA"/>
</dbReference>
<dbReference type="GO" id="GO:0005737">
    <property type="term" value="C:cytoplasm"/>
    <property type="evidence" value="ECO:0007669"/>
    <property type="project" value="TreeGrafter"/>
</dbReference>
<dbReference type="AlphaFoldDB" id="A0A2S8G704"/>
<proteinExistence type="inferred from homology"/>
<dbReference type="PANTHER" id="PTHR45953">
    <property type="entry name" value="IDURONATE 2-SULFATASE"/>
    <property type="match status" value="1"/>
</dbReference>
<dbReference type="InterPro" id="IPR000917">
    <property type="entry name" value="Sulfatase_N"/>
</dbReference>
<evidence type="ECO:0000313" key="9">
    <source>
        <dbReference type="EMBL" id="PQO40245.1"/>
    </source>
</evidence>
<dbReference type="SUPFAM" id="SSF53649">
    <property type="entry name" value="Alkaline phosphatase-like"/>
    <property type="match status" value="1"/>
</dbReference>
<keyword evidence="5" id="KW-0378">Hydrolase</keyword>
<evidence type="ECO:0000256" key="2">
    <source>
        <dbReference type="ARBA" id="ARBA00008779"/>
    </source>
</evidence>
<comment type="caution">
    <text evidence="9">The sequence shown here is derived from an EMBL/GenBank/DDBJ whole genome shotgun (WGS) entry which is preliminary data.</text>
</comment>
<dbReference type="Pfam" id="PF00884">
    <property type="entry name" value="Sulfatase"/>
    <property type="match status" value="1"/>
</dbReference>
<dbReference type="InterPro" id="IPR017850">
    <property type="entry name" value="Alkaline_phosphatase_core_sf"/>
</dbReference>
<evidence type="ECO:0000256" key="7">
    <source>
        <dbReference type="SAM" id="MobiDB-lite"/>
    </source>
</evidence>
<evidence type="ECO:0000256" key="6">
    <source>
        <dbReference type="ARBA" id="ARBA00022837"/>
    </source>
</evidence>
<dbReference type="GO" id="GO:0046872">
    <property type="term" value="F:metal ion binding"/>
    <property type="evidence" value="ECO:0007669"/>
    <property type="project" value="UniProtKB-KW"/>
</dbReference>
<dbReference type="OrthoDB" id="9782218at2"/>
<dbReference type="GO" id="GO:0004423">
    <property type="term" value="F:iduronate-2-sulfatase activity"/>
    <property type="evidence" value="ECO:0007669"/>
    <property type="project" value="InterPro"/>
</dbReference>
<gene>
    <name evidence="9" type="ORF">C5Y98_06190</name>
</gene>
<evidence type="ECO:0000256" key="1">
    <source>
        <dbReference type="ARBA" id="ARBA00001913"/>
    </source>
</evidence>
<dbReference type="CDD" id="cd16030">
    <property type="entry name" value="iduronate-2-sulfatase"/>
    <property type="match status" value="1"/>
</dbReference>
<dbReference type="InterPro" id="IPR035874">
    <property type="entry name" value="IDS"/>
</dbReference>
<feature type="region of interest" description="Disordered" evidence="7">
    <location>
        <begin position="312"/>
        <end position="331"/>
    </location>
</feature>
<reference evidence="9 10" key="1">
    <citation type="submission" date="2018-02" db="EMBL/GenBank/DDBJ databases">
        <title>Comparative genomes isolates from brazilian mangrove.</title>
        <authorList>
            <person name="Araujo J.E."/>
            <person name="Taketani R.G."/>
            <person name="Silva M.C.P."/>
            <person name="Loureco M.V."/>
            <person name="Andreote F.D."/>
        </authorList>
    </citation>
    <scope>NUCLEOTIDE SEQUENCE [LARGE SCALE GENOMIC DNA]</scope>
    <source>
        <strain evidence="9 10">NAP PRIS-MGV</strain>
    </source>
</reference>